<evidence type="ECO:0000313" key="15">
    <source>
        <dbReference type="Proteomes" id="UP000594464"/>
    </source>
</evidence>
<dbReference type="GO" id="GO:1900376">
    <property type="term" value="P:regulation of secondary metabolite biosynthetic process"/>
    <property type="evidence" value="ECO:0007669"/>
    <property type="project" value="TreeGrafter"/>
</dbReference>
<comment type="subunit">
    <text evidence="3">Homodimer.</text>
</comment>
<dbReference type="Gene3D" id="1.10.10.10">
    <property type="entry name" value="Winged helix-like DNA-binding domain superfamily/Winged helix DNA-binding domain"/>
    <property type="match status" value="1"/>
</dbReference>
<keyword evidence="13" id="KW-0408">Iron</keyword>
<dbReference type="GO" id="GO:0000976">
    <property type="term" value="F:transcription cis-regulatory region binding"/>
    <property type="evidence" value="ECO:0007669"/>
    <property type="project" value="TreeGrafter"/>
</dbReference>
<reference evidence="15" key="1">
    <citation type="submission" date="2020-02" db="EMBL/GenBank/DDBJ databases">
        <title>Genomic and physiological characterization of two novel Nitrospinaceae genera.</title>
        <authorList>
            <person name="Mueller A.J."/>
            <person name="Jung M.-Y."/>
            <person name="Strachan C.R."/>
            <person name="Herbold C.W."/>
            <person name="Kirkegaard R.H."/>
            <person name="Daims H."/>
        </authorList>
    </citation>
    <scope>NUCLEOTIDE SEQUENCE [LARGE SCALE GENOMIC DNA]</scope>
</reference>
<feature type="binding site" evidence="13">
    <location>
        <position position="65"/>
    </location>
    <ligand>
        <name>Fe cation</name>
        <dbReference type="ChEBI" id="CHEBI:24875"/>
    </ligand>
</feature>
<evidence type="ECO:0000256" key="9">
    <source>
        <dbReference type="ARBA" id="ARBA00023015"/>
    </source>
</evidence>
<evidence type="ECO:0000256" key="1">
    <source>
        <dbReference type="ARBA" id="ARBA00004496"/>
    </source>
</evidence>
<dbReference type="InterPro" id="IPR002481">
    <property type="entry name" value="FUR"/>
</dbReference>
<dbReference type="GO" id="GO:0005829">
    <property type="term" value="C:cytosol"/>
    <property type="evidence" value="ECO:0007669"/>
    <property type="project" value="TreeGrafter"/>
</dbReference>
<feature type="binding site" evidence="13">
    <location>
        <position position="103"/>
    </location>
    <ligand>
        <name>Fe cation</name>
        <dbReference type="ChEBI" id="CHEBI:24875"/>
    </ligand>
</feature>
<sequence>MKTFLQTQEHFTAEQIHQIVLSHDSAIGIATVYRTMALLVEAGLAKEISQMGEKKMFESIYRKSHHDHLICTVCGRIVEFEHPLIEKYQREVCLAHDFLLNSHLMELRGICSSCR</sequence>
<evidence type="ECO:0000256" key="2">
    <source>
        <dbReference type="ARBA" id="ARBA00007957"/>
    </source>
</evidence>
<dbReference type="GO" id="GO:0045892">
    <property type="term" value="P:negative regulation of DNA-templated transcription"/>
    <property type="evidence" value="ECO:0007669"/>
    <property type="project" value="TreeGrafter"/>
</dbReference>
<dbReference type="KEGG" id="nva:G3M78_13405"/>
<evidence type="ECO:0000256" key="6">
    <source>
        <dbReference type="ARBA" id="ARBA00022491"/>
    </source>
</evidence>
<keyword evidence="10" id="KW-0238">DNA-binding</keyword>
<feature type="binding site" evidence="12">
    <location>
        <position position="114"/>
    </location>
    <ligand>
        <name>Zn(2+)</name>
        <dbReference type="ChEBI" id="CHEBI:29105"/>
    </ligand>
</feature>
<protein>
    <recommendedName>
        <fullName evidence="4">Ferric uptake regulation protein</fullName>
    </recommendedName>
</protein>
<dbReference type="CDD" id="cd07153">
    <property type="entry name" value="Fur_like"/>
    <property type="match status" value="1"/>
</dbReference>
<dbReference type="Pfam" id="PF01475">
    <property type="entry name" value="FUR"/>
    <property type="match status" value="1"/>
</dbReference>
<feature type="binding site" evidence="12">
    <location>
        <position position="74"/>
    </location>
    <ligand>
        <name>Zn(2+)</name>
        <dbReference type="ChEBI" id="CHEBI:29105"/>
    </ligand>
</feature>
<dbReference type="SUPFAM" id="SSF46785">
    <property type="entry name" value="Winged helix' DNA-binding domain"/>
    <property type="match status" value="1"/>
</dbReference>
<keyword evidence="8 12" id="KW-0862">Zinc</keyword>
<dbReference type="InterPro" id="IPR036390">
    <property type="entry name" value="WH_DNA-bd_sf"/>
</dbReference>
<organism evidence="14 15">
    <name type="scientific">Candidatus Nitrohelix vancouverensis</name>
    <dbReference type="NCBI Taxonomy" id="2705534"/>
    <lineage>
        <taxon>Bacteria</taxon>
        <taxon>Pseudomonadati</taxon>
        <taxon>Nitrospinota/Tectimicrobiota group</taxon>
        <taxon>Nitrospinota</taxon>
        <taxon>Nitrospinia</taxon>
        <taxon>Nitrospinales</taxon>
        <taxon>Nitrospinaceae</taxon>
        <taxon>Candidatus Nitrohelix</taxon>
    </lineage>
</organism>
<feature type="binding site" evidence="12">
    <location>
        <position position="111"/>
    </location>
    <ligand>
        <name>Zn(2+)</name>
        <dbReference type="ChEBI" id="CHEBI:29105"/>
    </ligand>
</feature>
<evidence type="ECO:0000256" key="10">
    <source>
        <dbReference type="ARBA" id="ARBA00023125"/>
    </source>
</evidence>
<name>A0A7T0C4G0_9BACT</name>
<keyword evidence="9" id="KW-0805">Transcription regulation</keyword>
<keyword evidence="11" id="KW-0804">Transcription</keyword>
<feature type="binding site" evidence="13">
    <location>
        <position position="67"/>
    </location>
    <ligand>
        <name>Fe cation</name>
        <dbReference type="ChEBI" id="CHEBI:24875"/>
    </ligand>
</feature>
<evidence type="ECO:0000313" key="14">
    <source>
        <dbReference type="EMBL" id="QPJ66336.1"/>
    </source>
</evidence>
<evidence type="ECO:0000256" key="7">
    <source>
        <dbReference type="ARBA" id="ARBA00022723"/>
    </source>
</evidence>
<dbReference type="InterPro" id="IPR043135">
    <property type="entry name" value="Fur_C"/>
</dbReference>
<dbReference type="GO" id="GO:0003700">
    <property type="term" value="F:DNA-binding transcription factor activity"/>
    <property type="evidence" value="ECO:0007669"/>
    <property type="project" value="InterPro"/>
</dbReference>
<dbReference type="EMBL" id="CP048620">
    <property type="protein sequence ID" value="QPJ66336.1"/>
    <property type="molecule type" value="Genomic_DNA"/>
</dbReference>
<evidence type="ECO:0000256" key="11">
    <source>
        <dbReference type="ARBA" id="ARBA00023163"/>
    </source>
</evidence>
<gene>
    <name evidence="14" type="ORF">G3M78_13405</name>
</gene>
<dbReference type="PANTHER" id="PTHR33202:SF2">
    <property type="entry name" value="FERRIC UPTAKE REGULATION PROTEIN"/>
    <property type="match status" value="1"/>
</dbReference>
<comment type="similarity">
    <text evidence="2">Belongs to the Fur family.</text>
</comment>
<dbReference type="AlphaFoldDB" id="A0A7T0C4G0"/>
<proteinExistence type="inferred from homology"/>
<dbReference type="Proteomes" id="UP000594464">
    <property type="component" value="Chromosome"/>
</dbReference>
<evidence type="ECO:0000256" key="4">
    <source>
        <dbReference type="ARBA" id="ARBA00020910"/>
    </source>
</evidence>
<accession>A0A7T0C4G0</accession>
<dbReference type="PANTHER" id="PTHR33202">
    <property type="entry name" value="ZINC UPTAKE REGULATION PROTEIN"/>
    <property type="match status" value="1"/>
</dbReference>
<dbReference type="GO" id="GO:0008270">
    <property type="term" value="F:zinc ion binding"/>
    <property type="evidence" value="ECO:0007669"/>
    <property type="project" value="TreeGrafter"/>
</dbReference>
<keyword evidence="7 12" id="KW-0479">Metal-binding</keyword>
<keyword evidence="6" id="KW-0678">Repressor</keyword>
<dbReference type="Gene3D" id="3.30.1490.190">
    <property type="match status" value="1"/>
</dbReference>
<evidence type="ECO:0000256" key="13">
    <source>
        <dbReference type="PIRSR" id="PIRSR602481-2"/>
    </source>
</evidence>
<evidence type="ECO:0000256" key="8">
    <source>
        <dbReference type="ARBA" id="ARBA00022833"/>
    </source>
</evidence>
<comment type="subcellular location">
    <subcellularLocation>
        <location evidence="1">Cytoplasm</location>
    </subcellularLocation>
</comment>
<evidence type="ECO:0000256" key="5">
    <source>
        <dbReference type="ARBA" id="ARBA00022490"/>
    </source>
</evidence>
<evidence type="ECO:0000256" key="12">
    <source>
        <dbReference type="PIRSR" id="PIRSR602481-1"/>
    </source>
</evidence>
<comment type="cofactor">
    <cofactor evidence="13">
        <name>Mn(2+)</name>
        <dbReference type="ChEBI" id="CHEBI:29035"/>
    </cofactor>
    <cofactor evidence="13">
        <name>Fe(2+)</name>
        <dbReference type="ChEBI" id="CHEBI:29033"/>
    </cofactor>
    <text evidence="13">Binds 1 Mn(2+) or Fe(2+) ion per subunit.</text>
</comment>
<feature type="binding site" evidence="12">
    <location>
        <position position="71"/>
    </location>
    <ligand>
        <name>Zn(2+)</name>
        <dbReference type="ChEBI" id="CHEBI:29105"/>
    </ligand>
</feature>
<keyword evidence="5" id="KW-0963">Cytoplasm</keyword>
<comment type="cofactor">
    <cofactor evidence="12">
        <name>Zn(2+)</name>
        <dbReference type="ChEBI" id="CHEBI:29105"/>
    </cofactor>
    <text evidence="12">Binds 1 zinc ion per subunit.</text>
</comment>
<dbReference type="InterPro" id="IPR036388">
    <property type="entry name" value="WH-like_DNA-bd_sf"/>
</dbReference>
<evidence type="ECO:0000256" key="3">
    <source>
        <dbReference type="ARBA" id="ARBA00011738"/>
    </source>
</evidence>
<feature type="binding site" evidence="13">
    <location>
        <position position="86"/>
    </location>
    <ligand>
        <name>Fe cation</name>
        <dbReference type="ChEBI" id="CHEBI:24875"/>
    </ligand>
</feature>